<dbReference type="InterPro" id="IPR051620">
    <property type="entry name" value="ORF904-like_C"/>
</dbReference>
<dbReference type="PANTHER" id="PTHR35372">
    <property type="entry name" value="ATP BINDING PROTEIN-RELATED"/>
    <property type="match status" value="1"/>
</dbReference>
<dbReference type="CDD" id="cd04859">
    <property type="entry name" value="Prim_Pol"/>
    <property type="match status" value="1"/>
</dbReference>
<gene>
    <name evidence="3" type="ORF">CDG81_13825</name>
    <name evidence="4" type="ORF">IL38_15970</name>
</gene>
<dbReference type="EMBL" id="CP022752">
    <property type="protein sequence ID" value="ASU79191.1"/>
    <property type="molecule type" value="Genomic_DNA"/>
</dbReference>
<reference evidence="4 5" key="1">
    <citation type="journal article" date="2014" name="PLoS ONE">
        <title>Identification and Characterization of a New Erythromycin Biosynthetic Gene Cluster in Actinopolyspora erythraea YIM90600, a Novel Erythronolide-Producing Halophilic Actinomycete Isolated from Salt Field.</title>
        <authorList>
            <person name="Chen D."/>
            <person name="Feng J."/>
            <person name="Huang L."/>
            <person name="Zhang Q."/>
            <person name="Wu J."/>
            <person name="Zhu X."/>
            <person name="Duan Y."/>
            <person name="Xu Z."/>
        </authorList>
    </citation>
    <scope>NUCLEOTIDE SEQUENCE [LARGE SCALE GENOMIC DNA]</scope>
    <source>
        <strain evidence="4 5">YIM90600</strain>
    </source>
</reference>
<keyword evidence="5" id="KW-1185">Reference proteome</keyword>
<dbReference type="eggNOG" id="COG3598">
    <property type="taxonomic scope" value="Bacteria"/>
</dbReference>
<evidence type="ECO:0000259" key="2">
    <source>
        <dbReference type="SMART" id="SM00943"/>
    </source>
</evidence>
<evidence type="ECO:0000313" key="4">
    <source>
        <dbReference type="EMBL" id="KGI80633.1"/>
    </source>
</evidence>
<dbReference type="OrthoDB" id="3218228at2"/>
<dbReference type="SMART" id="SM00943">
    <property type="entry name" value="Prim-Pol"/>
    <property type="match status" value="1"/>
</dbReference>
<reference evidence="3 6" key="2">
    <citation type="submission" date="2017-08" db="EMBL/GenBank/DDBJ databases">
        <title>The complete genome sequence of moderately halophilic actinomycete Actinopolyspora erythraea YIM 90600, the producer of novel erythromycin, novel actinopolysporins A-C and tubercidin.</title>
        <authorList>
            <person name="Yin M."/>
            <person name="Tang S."/>
        </authorList>
    </citation>
    <scope>NUCLEOTIDE SEQUENCE [LARGE SCALE GENOMIC DNA]</scope>
    <source>
        <strain evidence="3 6">YIM 90600</strain>
    </source>
</reference>
<evidence type="ECO:0000313" key="3">
    <source>
        <dbReference type="EMBL" id="ASU79191.1"/>
    </source>
</evidence>
<dbReference type="Proteomes" id="UP000029737">
    <property type="component" value="Unassembled WGS sequence"/>
</dbReference>
<dbReference type="AlphaFoldDB" id="A0A099D385"/>
<evidence type="ECO:0000313" key="5">
    <source>
        <dbReference type="Proteomes" id="UP000029737"/>
    </source>
</evidence>
<dbReference type="SUPFAM" id="SSF56747">
    <property type="entry name" value="Prim-pol domain"/>
    <property type="match status" value="1"/>
</dbReference>
<organism evidence="3 6">
    <name type="scientific">Actinopolyspora erythraea</name>
    <dbReference type="NCBI Taxonomy" id="414996"/>
    <lineage>
        <taxon>Bacteria</taxon>
        <taxon>Bacillati</taxon>
        <taxon>Actinomycetota</taxon>
        <taxon>Actinomycetes</taxon>
        <taxon>Actinopolysporales</taxon>
        <taxon>Actinopolysporaceae</taxon>
        <taxon>Actinopolyspora</taxon>
    </lineage>
</organism>
<dbReference type="InterPro" id="IPR015330">
    <property type="entry name" value="DNA_primase/pol_bifunc_N"/>
</dbReference>
<keyword evidence="1" id="KW-0378">Hydrolase</keyword>
<proteinExistence type="predicted"/>
<accession>A0A099D385</accession>
<dbReference type="Proteomes" id="UP000215043">
    <property type="component" value="Chromosome"/>
</dbReference>
<evidence type="ECO:0000313" key="6">
    <source>
        <dbReference type="Proteomes" id="UP000215043"/>
    </source>
</evidence>
<sequence>MRHALRAAHAGHHVIPLWPRSKTAVLPDWESAATTDPRAIRSWWSQRPYNIGVACGPSGLHVLDLDQAHGHEPPPAWSGARDGQEVLARLATAAGQPYPSHTYTVTTPSGGQHLYFRAPAEPELRSTVARLGWRIDTRGAGGYIVAAGSVLTGGAYRVASSVAIAPLPAWLVDAVKPPPQPEPVELNLPNGRAGAYVAAIVDGETRAVSQALPGQRHETLLRAAGRLGRLVGSGDLDEHTVHQALHTAAAVHIGHDGFTTREVGTTIRDGLIWGRNRPRHITSRAE</sequence>
<dbReference type="Pfam" id="PF09250">
    <property type="entry name" value="Prim-Pol"/>
    <property type="match status" value="1"/>
</dbReference>
<name>A0A099D385_9ACTN</name>
<protein>
    <recommendedName>
        <fullName evidence="2">DNA primase/polymerase bifunctional N-terminal domain-containing protein</fullName>
    </recommendedName>
</protein>
<dbReference type="PANTHER" id="PTHR35372:SF2">
    <property type="entry name" value="SF3 HELICASE DOMAIN-CONTAINING PROTEIN"/>
    <property type="match status" value="1"/>
</dbReference>
<dbReference type="HOGENOM" id="CLU_057861_2_0_11"/>
<dbReference type="EMBL" id="JPMV01000028">
    <property type="protein sequence ID" value="KGI80633.1"/>
    <property type="molecule type" value="Genomic_DNA"/>
</dbReference>
<dbReference type="KEGG" id="aey:CDG81_13825"/>
<evidence type="ECO:0000256" key="1">
    <source>
        <dbReference type="ARBA" id="ARBA00022801"/>
    </source>
</evidence>
<dbReference type="GO" id="GO:0016787">
    <property type="term" value="F:hydrolase activity"/>
    <property type="evidence" value="ECO:0007669"/>
    <property type="project" value="UniProtKB-KW"/>
</dbReference>
<feature type="domain" description="DNA primase/polymerase bifunctional N-terminal" evidence="2">
    <location>
        <begin position="4"/>
        <end position="171"/>
    </location>
</feature>